<evidence type="ECO:0000256" key="2">
    <source>
        <dbReference type="ARBA" id="ARBA00022723"/>
    </source>
</evidence>
<evidence type="ECO:0000259" key="6">
    <source>
        <dbReference type="PROSITE" id="PS51036"/>
    </source>
</evidence>
<protein>
    <submittedName>
        <fullName evidence="8">Zinc finger A20 and AN1 domain-containing stress-associated 4-like</fullName>
    </submittedName>
</protein>
<evidence type="ECO:0000256" key="1">
    <source>
        <dbReference type="ARBA" id="ARBA00003732"/>
    </source>
</evidence>
<feature type="domain" description="AN1-type" evidence="7">
    <location>
        <begin position="112"/>
        <end position="158"/>
    </location>
</feature>
<dbReference type="Pfam" id="PF01428">
    <property type="entry name" value="zf-AN1"/>
    <property type="match status" value="1"/>
</dbReference>
<feature type="domain" description="A20-type" evidence="6">
    <location>
        <begin position="11"/>
        <end position="45"/>
    </location>
</feature>
<evidence type="ECO:0000256" key="3">
    <source>
        <dbReference type="ARBA" id="ARBA00022771"/>
    </source>
</evidence>
<dbReference type="InterPro" id="IPR000058">
    <property type="entry name" value="Znf_AN1"/>
</dbReference>
<dbReference type="PROSITE" id="PS51039">
    <property type="entry name" value="ZF_AN1"/>
    <property type="match status" value="1"/>
</dbReference>
<keyword evidence="3 5" id="KW-0863">Zinc-finger</keyword>
<dbReference type="Gene3D" id="1.20.5.4770">
    <property type="match status" value="1"/>
</dbReference>
<dbReference type="EMBL" id="CACTIH010000226">
    <property type="protein sequence ID" value="CAA2957511.1"/>
    <property type="molecule type" value="Genomic_DNA"/>
</dbReference>
<proteinExistence type="predicted"/>
<evidence type="ECO:0000313" key="9">
    <source>
        <dbReference type="Proteomes" id="UP000594638"/>
    </source>
</evidence>
<name>A0A8S0PTK5_OLEEU</name>
<comment type="caution">
    <text evidence="8">The sequence shown here is derived from an EMBL/GenBank/DDBJ whole genome shotgun (WGS) entry which is preliminary data.</text>
</comment>
<evidence type="ECO:0000256" key="4">
    <source>
        <dbReference type="ARBA" id="ARBA00022833"/>
    </source>
</evidence>
<gene>
    <name evidence="8" type="ORF">OLEA9_A052497</name>
</gene>
<dbReference type="GO" id="GO:0008270">
    <property type="term" value="F:zinc ion binding"/>
    <property type="evidence" value="ECO:0007669"/>
    <property type="project" value="UniProtKB-KW"/>
</dbReference>
<dbReference type="GO" id="GO:0003677">
    <property type="term" value="F:DNA binding"/>
    <property type="evidence" value="ECO:0007669"/>
    <property type="project" value="InterPro"/>
</dbReference>
<keyword evidence="9" id="KW-1185">Reference proteome</keyword>
<dbReference type="Proteomes" id="UP000594638">
    <property type="component" value="Unassembled WGS sequence"/>
</dbReference>
<dbReference type="SUPFAM" id="SSF118310">
    <property type="entry name" value="AN1-like Zinc finger"/>
    <property type="match status" value="1"/>
</dbReference>
<dbReference type="OrthoDB" id="428577at2759"/>
<organism evidence="8 9">
    <name type="scientific">Olea europaea subsp. europaea</name>
    <dbReference type="NCBI Taxonomy" id="158383"/>
    <lineage>
        <taxon>Eukaryota</taxon>
        <taxon>Viridiplantae</taxon>
        <taxon>Streptophyta</taxon>
        <taxon>Embryophyta</taxon>
        <taxon>Tracheophyta</taxon>
        <taxon>Spermatophyta</taxon>
        <taxon>Magnoliopsida</taxon>
        <taxon>eudicotyledons</taxon>
        <taxon>Gunneridae</taxon>
        <taxon>Pentapetalae</taxon>
        <taxon>asterids</taxon>
        <taxon>lamiids</taxon>
        <taxon>Lamiales</taxon>
        <taxon>Oleaceae</taxon>
        <taxon>Oleeae</taxon>
        <taxon>Olea</taxon>
    </lineage>
</organism>
<dbReference type="SMART" id="SM00259">
    <property type="entry name" value="ZnF_A20"/>
    <property type="match status" value="1"/>
</dbReference>
<dbReference type="PANTHER" id="PTHR10634">
    <property type="entry name" value="AN1-TYPE ZINC FINGER PROTEIN"/>
    <property type="match status" value="1"/>
</dbReference>
<dbReference type="InterPro" id="IPR002653">
    <property type="entry name" value="Znf_A20"/>
</dbReference>
<dbReference type="PROSITE" id="PS51036">
    <property type="entry name" value="ZF_A20"/>
    <property type="match status" value="1"/>
</dbReference>
<dbReference type="SUPFAM" id="SSF57716">
    <property type="entry name" value="Glucocorticoid receptor-like (DNA-binding domain)"/>
    <property type="match status" value="1"/>
</dbReference>
<dbReference type="Gramene" id="OE9A052497T1">
    <property type="protein sequence ID" value="OE9A052497C1"/>
    <property type="gene ID" value="OE9A052497"/>
</dbReference>
<dbReference type="InterPro" id="IPR035896">
    <property type="entry name" value="AN1-like_Znf"/>
</dbReference>
<evidence type="ECO:0000259" key="7">
    <source>
        <dbReference type="PROSITE" id="PS51039"/>
    </source>
</evidence>
<reference evidence="8 9" key="1">
    <citation type="submission" date="2019-12" db="EMBL/GenBank/DDBJ databases">
        <authorList>
            <person name="Alioto T."/>
            <person name="Alioto T."/>
            <person name="Gomez Garrido J."/>
        </authorList>
    </citation>
    <scope>NUCLEOTIDE SEQUENCE [LARGE SCALE GENOMIC DNA]</scope>
</reference>
<keyword evidence="4" id="KW-0862">Zinc</keyword>
<dbReference type="PANTHER" id="PTHR10634:SF67">
    <property type="entry name" value="AN1-TYPE ZINC FINGER PROTEIN 3"/>
    <property type="match status" value="1"/>
</dbReference>
<dbReference type="Gene3D" id="4.10.1110.10">
    <property type="entry name" value="AN1-like Zinc finger"/>
    <property type="match status" value="1"/>
</dbReference>
<dbReference type="FunFam" id="4.10.1110.10:FF:000001">
    <property type="entry name" value="Zinc finger AN1-type containing 6"/>
    <property type="match status" value="1"/>
</dbReference>
<evidence type="ECO:0000313" key="8">
    <source>
        <dbReference type="EMBL" id="CAA2957511.1"/>
    </source>
</evidence>
<dbReference type="Pfam" id="PF01754">
    <property type="entry name" value="zf-A20"/>
    <property type="match status" value="1"/>
</dbReference>
<comment type="function">
    <text evidence="1">May be involved in environmental stress response.</text>
</comment>
<sequence>MTEEQKWQEPVGEHQLCANSCGFFGSPTTLNLCSKCYKDHCIKEGETREAKIAIEKTFNQSESSSFSTPSRPESVNSTINPHIIIEKVPISTEAVAKTEKPNVAVAVVAPPQIKPNRCAGCRKRLGLMGFKCRCGVMFCGSHRSPEQHDCTFDYKQLGREAIAKANPIIKAEKLDKI</sequence>
<dbReference type="AlphaFoldDB" id="A0A8S0PTK5"/>
<accession>A0A8S0PTK5</accession>
<dbReference type="SMART" id="SM00154">
    <property type="entry name" value="ZnF_AN1"/>
    <property type="match status" value="1"/>
</dbReference>
<dbReference type="InterPro" id="IPR050652">
    <property type="entry name" value="AN1_A20_ZnFinger"/>
</dbReference>
<evidence type="ECO:0000256" key="5">
    <source>
        <dbReference type="PROSITE-ProRule" id="PRU00449"/>
    </source>
</evidence>
<keyword evidence="2" id="KW-0479">Metal-binding</keyword>